<keyword evidence="7 14" id="KW-0106">Calcium</keyword>
<dbReference type="FunFam" id="2.60.40.60:FF:000104">
    <property type="entry name" value="cadherin-23 isoform X1"/>
    <property type="match status" value="1"/>
</dbReference>
<keyword evidence="8" id="KW-0130">Cell adhesion</keyword>
<dbReference type="GO" id="GO:0005886">
    <property type="term" value="C:plasma membrane"/>
    <property type="evidence" value="ECO:0007669"/>
    <property type="project" value="UniProtKB-SubCell"/>
</dbReference>
<dbReference type="CDD" id="cd11304">
    <property type="entry name" value="Cadherin_repeat"/>
    <property type="match status" value="16"/>
</dbReference>
<dbReference type="Pfam" id="PF00028">
    <property type="entry name" value="Cadherin"/>
    <property type="match status" value="14"/>
</dbReference>
<evidence type="ECO:0000256" key="12">
    <source>
        <dbReference type="ARBA" id="ARBA00023180"/>
    </source>
</evidence>
<feature type="domain" description="Cadherin" evidence="16">
    <location>
        <begin position="1154"/>
        <end position="1264"/>
    </location>
</feature>
<evidence type="ECO:0000256" key="5">
    <source>
        <dbReference type="ARBA" id="ARBA00022729"/>
    </source>
</evidence>
<accession>A0A6H5HVJ0</accession>
<keyword evidence="10" id="KW-0472">Membrane</keyword>
<evidence type="ECO:0000313" key="17">
    <source>
        <dbReference type="EMBL" id="CAB0029616.1"/>
    </source>
</evidence>
<dbReference type="FunFam" id="2.60.40.60:FF:000005">
    <property type="entry name" value="Protocadherin 9"/>
    <property type="match status" value="1"/>
</dbReference>
<evidence type="ECO:0000256" key="10">
    <source>
        <dbReference type="ARBA" id="ARBA00023136"/>
    </source>
</evidence>
<keyword evidence="2" id="KW-1003">Cell membrane</keyword>
<dbReference type="FunFam" id="2.60.40.60:FF:000116">
    <property type="entry name" value="Dachsous cadherin-related 2"/>
    <property type="match status" value="1"/>
</dbReference>
<keyword evidence="3" id="KW-0245">EGF-like domain</keyword>
<evidence type="ECO:0000256" key="3">
    <source>
        <dbReference type="ARBA" id="ARBA00022536"/>
    </source>
</evidence>
<keyword evidence="12" id="KW-0325">Glycoprotein</keyword>
<dbReference type="InterPro" id="IPR036770">
    <property type="entry name" value="Ankyrin_rpt-contain_sf"/>
</dbReference>
<feature type="domain" description="Cadherin" evidence="16">
    <location>
        <begin position="517"/>
        <end position="621"/>
    </location>
</feature>
<keyword evidence="6" id="KW-0677">Repeat</keyword>
<dbReference type="PROSITE" id="PS50297">
    <property type="entry name" value="ANK_REP_REGION"/>
    <property type="match status" value="2"/>
</dbReference>
<dbReference type="FunFam" id="2.60.40.60:FF:000024">
    <property type="entry name" value="FAT atypical cadherin 3"/>
    <property type="match status" value="1"/>
</dbReference>
<evidence type="ECO:0000256" key="4">
    <source>
        <dbReference type="ARBA" id="ARBA00022692"/>
    </source>
</evidence>
<dbReference type="EMBL" id="CADCXV010000335">
    <property type="protein sequence ID" value="CAB0029616.1"/>
    <property type="molecule type" value="Genomic_DNA"/>
</dbReference>
<feature type="domain" description="Cadherin" evidence="16">
    <location>
        <begin position="943"/>
        <end position="1048"/>
    </location>
</feature>
<feature type="domain" description="Cadherin" evidence="16">
    <location>
        <begin position="1372"/>
        <end position="1476"/>
    </location>
</feature>
<evidence type="ECO:0000256" key="9">
    <source>
        <dbReference type="ARBA" id="ARBA00022989"/>
    </source>
</evidence>
<dbReference type="PANTHER" id="PTHR24028">
    <property type="entry name" value="CADHERIN-87A"/>
    <property type="match status" value="1"/>
</dbReference>
<dbReference type="FunFam" id="2.60.40.60:FF:000039">
    <property type="entry name" value="FAT atypical cadherin 3"/>
    <property type="match status" value="1"/>
</dbReference>
<keyword evidence="11" id="KW-1015">Disulfide bond</keyword>
<dbReference type="GO" id="GO:0007163">
    <property type="term" value="P:establishment or maintenance of cell polarity"/>
    <property type="evidence" value="ECO:0007669"/>
    <property type="project" value="UniProtKB-ARBA"/>
</dbReference>
<reference evidence="17 18" key="1">
    <citation type="submission" date="2020-02" db="EMBL/GenBank/DDBJ databases">
        <authorList>
            <person name="Ferguson B K."/>
        </authorList>
    </citation>
    <scope>NUCLEOTIDE SEQUENCE [LARGE SCALE GENOMIC DNA]</scope>
</reference>
<feature type="domain" description="Cadherin" evidence="16">
    <location>
        <begin position="622"/>
        <end position="729"/>
    </location>
</feature>
<feature type="chain" id="PRO_5026037300" description="Cadherin domain-containing protein" evidence="15">
    <location>
        <begin position="25"/>
        <end position="2323"/>
    </location>
</feature>
<feature type="signal peptide" evidence="15">
    <location>
        <begin position="1"/>
        <end position="24"/>
    </location>
</feature>
<keyword evidence="4" id="KW-0812">Transmembrane</keyword>
<dbReference type="PANTHER" id="PTHR24028:SF321">
    <property type="entry name" value="CADHERIN RELATED 23"/>
    <property type="match status" value="1"/>
</dbReference>
<feature type="domain" description="Cadherin" evidence="16">
    <location>
        <begin position="834"/>
        <end position="942"/>
    </location>
</feature>
<evidence type="ECO:0000256" key="14">
    <source>
        <dbReference type="PROSITE-ProRule" id="PRU00043"/>
    </source>
</evidence>
<evidence type="ECO:0000256" key="7">
    <source>
        <dbReference type="ARBA" id="ARBA00022837"/>
    </source>
</evidence>
<dbReference type="SMART" id="SM00248">
    <property type="entry name" value="ANK"/>
    <property type="match status" value="6"/>
</dbReference>
<comment type="subcellular location">
    <subcellularLocation>
        <location evidence="1">Cell membrane</location>
        <topology evidence="1">Single-pass type I membrane protein</topology>
    </subcellularLocation>
</comment>
<feature type="repeat" description="ANK" evidence="13">
    <location>
        <begin position="1915"/>
        <end position="1947"/>
    </location>
</feature>
<organism evidence="17 18">
    <name type="scientific">Trichogramma brassicae</name>
    <dbReference type="NCBI Taxonomy" id="86971"/>
    <lineage>
        <taxon>Eukaryota</taxon>
        <taxon>Metazoa</taxon>
        <taxon>Ecdysozoa</taxon>
        <taxon>Arthropoda</taxon>
        <taxon>Hexapoda</taxon>
        <taxon>Insecta</taxon>
        <taxon>Pterygota</taxon>
        <taxon>Neoptera</taxon>
        <taxon>Endopterygota</taxon>
        <taxon>Hymenoptera</taxon>
        <taxon>Apocrita</taxon>
        <taxon>Proctotrupomorpha</taxon>
        <taxon>Chalcidoidea</taxon>
        <taxon>Trichogrammatidae</taxon>
        <taxon>Trichogramma</taxon>
    </lineage>
</organism>
<evidence type="ECO:0000256" key="11">
    <source>
        <dbReference type="ARBA" id="ARBA00023157"/>
    </source>
</evidence>
<dbReference type="FunFam" id="2.60.40.60:FF:000081">
    <property type="entry name" value="protocadherin Fat 4"/>
    <property type="match status" value="1"/>
</dbReference>
<dbReference type="PROSITE" id="PS50268">
    <property type="entry name" value="CADHERIN_2"/>
    <property type="match status" value="16"/>
</dbReference>
<dbReference type="FunFam" id="2.60.40.60:FF:000033">
    <property type="entry name" value="FAT atypical cadherin 1"/>
    <property type="match status" value="1"/>
</dbReference>
<dbReference type="Pfam" id="PF12796">
    <property type="entry name" value="Ank_2"/>
    <property type="match status" value="1"/>
</dbReference>
<evidence type="ECO:0000256" key="2">
    <source>
        <dbReference type="ARBA" id="ARBA00022475"/>
    </source>
</evidence>
<feature type="domain" description="Cadherin" evidence="16">
    <location>
        <begin position="1477"/>
        <end position="1587"/>
    </location>
</feature>
<dbReference type="InterPro" id="IPR002110">
    <property type="entry name" value="Ankyrin_rpt"/>
</dbReference>
<dbReference type="Pfam" id="PF25374">
    <property type="entry name" value="Cadherin_FAT4_N"/>
    <property type="match status" value="1"/>
</dbReference>
<dbReference type="GO" id="GO:0007156">
    <property type="term" value="P:homophilic cell adhesion via plasma membrane adhesion molecules"/>
    <property type="evidence" value="ECO:0007669"/>
    <property type="project" value="InterPro"/>
</dbReference>
<dbReference type="SUPFAM" id="SSF48403">
    <property type="entry name" value="Ankyrin repeat"/>
    <property type="match status" value="1"/>
</dbReference>
<dbReference type="GO" id="GO:0009887">
    <property type="term" value="P:animal organ morphogenesis"/>
    <property type="evidence" value="ECO:0007669"/>
    <property type="project" value="UniProtKB-ARBA"/>
</dbReference>
<dbReference type="GO" id="GO:0005509">
    <property type="term" value="F:calcium ion binding"/>
    <property type="evidence" value="ECO:0007669"/>
    <property type="project" value="UniProtKB-UniRule"/>
</dbReference>
<feature type="domain" description="Cadherin" evidence="16">
    <location>
        <begin position="409"/>
        <end position="516"/>
    </location>
</feature>
<dbReference type="InterPro" id="IPR020894">
    <property type="entry name" value="Cadherin_CS"/>
</dbReference>
<feature type="domain" description="Cadherin" evidence="16">
    <location>
        <begin position="157"/>
        <end position="281"/>
    </location>
</feature>
<dbReference type="SUPFAM" id="SSF49313">
    <property type="entry name" value="Cadherin-like"/>
    <property type="match status" value="16"/>
</dbReference>
<dbReference type="Gene3D" id="2.60.40.60">
    <property type="entry name" value="Cadherins"/>
    <property type="match status" value="16"/>
</dbReference>
<feature type="domain" description="Cadherin" evidence="16">
    <location>
        <begin position="1729"/>
        <end position="1842"/>
    </location>
</feature>
<feature type="domain" description="Cadherin" evidence="16">
    <location>
        <begin position="282"/>
        <end position="403"/>
    </location>
</feature>
<feature type="domain" description="Cadherin" evidence="16">
    <location>
        <begin position="730"/>
        <end position="837"/>
    </location>
</feature>
<dbReference type="OrthoDB" id="6252479at2759"/>
<dbReference type="GO" id="GO:0001736">
    <property type="term" value="P:establishment of planar polarity"/>
    <property type="evidence" value="ECO:0007669"/>
    <property type="project" value="UniProtKB-ARBA"/>
</dbReference>
<feature type="domain" description="Cadherin" evidence="16">
    <location>
        <begin position="1612"/>
        <end position="1720"/>
    </location>
</feature>
<dbReference type="FunFam" id="2.60.40.60:FF:000134">
    <property type="entry name" value="protocadherin Fat 4"/>
    <property type="match status" value="1"/>
</dbReference>
<dbReference type="FunFam" id="2.60.40.60:FF:000020">
    <property type="entry name" value="Dachsous cadherin-related 1b"/>
    <property type="match status" value="1"/>
</dbReference>
<sequence length="2323" mass="257229">MPWWLKLQLLLLLLLTTTTSTVDAGSSWTSFKNEALRSVPRRSVQGAGGDATTQINLAMQSRAVDKRVQLQVKEGEPVGTPVGRIPVMPGFSYRFNEQPREFGLDPLSGDIRTAVVLDREALAADRFDLVVLSSQPTYPIEVRILVLDVNDNAPEFPEPSIGVRFSESSVVGTKSLLDLATDRDSPANGVGDDYSIVSGNVDDKFRLLVTGSAAANADNVESVDAAAATYLHLETTGKLDREQVEHYHLNVCARDRGRPPRVGCLQVNVTVLDVNDNAPQFQQADYVARLNESAPVGSHVLRVHATDRDAGDNARLTYYLPDSERRQFQIDADTGEITTAEAPLDCPQRPSPCAAQQQGRANGGCPKSCVITVFARDQGSPSQHSRAYVTVQLLDANDHDPRINFTYVPRTAGFATVDENAAQDSIVAAVSIEDPDEGANGEVRVEILAGNELGHFQLVESSETLYIVQVRGRLDREEISTYNLSILARDRGQPPRSSVAHLVIHVNDVNDHEPVFQQTEYSCVLSELAPVGSFVASIVATDADTGLNAKIFYDFAAGNEQAWFAIDKNTGLVTTRASLDREVRGSIELKVAARDGGPNPKFASSHLRVTILDENDEAPEFVHPVVRVTLSEATPANRLVATLSAIDNDQGTNGSVAYGLHPATQRDYPKQFSLDQLTGQLWTRQSLDREKIEDYRILVIARDQGQPPQSSTATVLLSLEDVNDNAPAFYPTSYFFPIAQDVGRGASVGKVHASDPDAKENAQIRYVLESGGDGFFAVDERTGEIFLQNSLKKSSKDIFQLVVSAKDLGDKQAQRNALVEIARRDKLKYVDFKMPNGYQFKIAENPEECSENGLVAERELGNVQLVQSPHDGSKVSYTIVQGDPRGRFKINEFTGTIGTAGCLDREEQAHYGLLVFARAGLAHGLTSVNVTVLDVNDNAPEFPTPEDEVLLKENAAVGQEVCLARARDRDAGANARITYALTQNPAEQFRIADATGVVYLAKPLKQRSAGTVFNLEVTATDAGQPQQLQARQRIRVLVEDVNDHTPVFDLDGYETSIAETTPVNERFFGLAAQDADSGANGRVYYHISGGNVEGRFGIFPDGQLYVKNPLDHEEQNYYALEVTASDQGTPQRRSSSVPVVVHVLDENDNAPQFANTSFSFRLLENQPEDTFVGKLLASDRDSDRNAELTYSLAPGQQDFQVDPRTGFVRSLRSFDREKLQSTGGGGSVIAFEASVEDNGAEVRLRDRVQVQVQIIDVNDNAPEFKRLPYKVQASEATAPGTQLVRVYTTDADEGLNGDVYYSLLNDDEGRFSIDEATGQIGLARALDREQRDSYQLTVVAQDAAPVPSQRLSSSALVHIDVLDENDNQPQFIDTRASISVPENAPINVELLRFRARDADLGANGELSFAVTGGNRRDAFHLDSATGSLSLRRPLDYEELKVYYLNVTCSDAGHPRLSSSVVLEVNVIDVNDNAPVFPNTAIVRQIVEGIPVHRPVVTVTAEDPDSGDNGVVTYAIGHQEPEDQQRRFGINPTSGVIHTLLPIDREEIDTFKLTIVATDSARPPQTRLSTEKLVIVIVTDINDNAPTFYSMSAAVLPIRSGQDALLPGKEMRVAKLEARDPDSNSNGLVTYELLRQPKDTPEANYSSDLFRVDRNSGALVLTVTSSSSSSSSSSHQNLFDRVSKLRVGIRATDEAVQSERRSSETQLTLIMPGEGDDSPIWEHGGRLEGSVHENSPVGTSVVRLRARSRRSNEELEYYVTNVTAYSSGSSSSSARRQADRLFDVEVRSGVLSTAAVLDREAGVDWYEVEVYAIVAAGGKPSTLSTKTGYKNEPDVDEDGKPILLLTTAVHQAARRRPRNWDTVVRRLFEIYDRFDVNYTDELGLTHFHVVCELGLDDVVEKFLELGQDPNCLEQETSDSPLHSALRCGNRRVVELLLRNGANPNLANKNGLTPLHIICKRYDDDGLVKMLFELSNEKYRPLQVDAQDEFGDTPLQVTLSCDRKNLFELLLRKGANSNLANSEGSTPLHIICQRYHDDDSVEIFFKINKEFNRLVKVDAVDNLGRTPLQLAVANLLPQTIDVILTYGVDLSTLVFPTESEFDERVGNHLILVYSKMKIASSLLAIVERLETEGYDLGQSNALTIMKLFTKYKLFDSRWYYLQWYNDKVLEREAKKRMIRPNLSFYELIQFPSKEAAKLITPQEYFKFARANNSWLSRITFNNALIAHLYEIRSKGFFRRWALEFFLALTGQQLPILCCEMIIEQGPRDEHELYRRVPQQILQSNTARVRMRQRTNNSDEHGQKISEDRLKAWRVYTRICGIIREI</sequence>
<dbReference type="FunFam" id="2.60.40.60:FF:000143">
    <property type="entry name" value="FAT atypical cadherin 4"/>
    <property type="match status" value="1"/>
</dbReference>
<evidence type="ECO:0000313" key="18">
    <source>
        <dbReference type="Proteomes" id="UP000479190"/>
    </source>
</evidence>
<dbReference type="GO" id="GO:0048589">
    <property type="term" value="P:developmental growth"/>
    <property type="evidence" value="ECO:0007669"/>
    <property type="project" value="UniProtKB-ARBA"/>
</dbReference>
<keyword evidence="13" id="KW-0040">ANK repeat</keyword>
<dbReference type="InterPro" id="IPR002126">
    <property type="entry name" value="Cadherin-like_dom"/>
</dbReference>
<keyword evidence="9" id="KW-1133">Transmembrane helix</keyword>
<evidence type="ECO:0000256" key="15">
    <source>
        <dbReference type="SAM" id="SignalP"/>
    </source>
</evidence>
<evidence type="ECO:0000259" key="16">
    <source>
        <dbReference type="PROSITE" id="PS50268"/>
    </source>
</evidence>
<evidence type="ECO:0000256" key="6">
    <source>
        <dbReference type="ARBA" id="ARBA00022737"/>
    </source>
</evidence>
<dbReference type="PROSITE" id="PS50088">
    <property type="entry name" value="ANK_REPEAT"/>
    <property type="match status" value="2"/>
</dbReference>
<feature type="domain" description="Cadherin" evidence="16">
    <location>
        <begin position="91"/>
        <end position="156"/>
    </location>
</feature>
<dbReference type="Proteomes" id="UP000479190">
    <property type="component" value="Unassembled WGS sequence"/>
</dbReference>
<feature type="domain" description="Cadherin" evidence="16">
    <location>
        <begin position="1265"/>
        <end position="1371"/>
    </location>
</feature>
<dbReference type="PRINTS" id="PR00205">
    <property type="entry name" value="CADHERIN"/>
</dbReference>
<protein>
    <recommendedName>
        <fullName evidence="16">Cadherin domain-containing protein</fullName>
    </recommendedName>
</protein>
<dbReference type="GO" id="GO:0030154">
    <property type="term" value="P:cell differentiation"/>
    <property type="evidence" value="ECO:0007669"/>
    <property type="project" value="UniProtKB-ARBA"/>
</dbReference>
<dbReference type="GO" id="GO:0007399">
    <property type="term" value="P:nervous system development"/>
    <property type="evidence" value="ECO:0007669"/>
    <property type="project" value="UniProtKB-ARBA"/>
</dbReference>
<gene>
    <name evidence="17" type="ORF">TBRA_LOCUS1645</name>
</gene>
<dbReference type="FunFam" id="2.60.40.60:FF:000058">
    <property type="entry name" value="FAT atypical cadherin 3"/>
    <property type="match status" value="1"/>
</dbReference>
<feature type="domain" description="Cadherin" evidence="16">
    <location>
        <begin position="1049"/>
        <end position="1153"/>
    </location>
</feature>
<evidence type="ECO:0000256" key="13">
    <source>
        <dbReference type="PROSITE-ProRule" id="PRU00023"/>
    </source>
</evidence>
<name>A0A6H5HVJ0_9HYME</name>
<keyword evidence="5 15" id="KW-0732">Signal</keyword>
<dbReference type="Gene3D" id="1.25.40.20">
    <property type="entry name" value="Ankyrin repeat-containing domain"/>
    <property type="match status" value="2"/>
</dbReference>
<evidence type="ECO:0000256" key="1">
    <source>
        <dbReference type="ARBA" id="ARBA00004251"/>
    </source>
</evidence>
<proteinExistence type="predicted"/>
<feature type="repeat" description="ANK" evidence="13">
    <location>
        <begin position="1988"/>
        <end position="2020"/>
    </location>
</feature>
<keyword evidence="18" id="KW-1185">Reference proteome</keyword>
<dbReference type="PROSITE" id="PS00232">
    <property type="entry name" value="CADHERIN_1"/>
    <property type="match status" value="8"/>
</dbReference>
<dbReference type="GO" id="GO:0008104">
    <property type="term" value="P:intracellular protein localization"/>
    <property type="evidence" value="ECO:0007669"/>
    <property type="project" value="UniProtKB-ARBA"/>
</dbReference>
<dbReference type="InterPro" id="IPR015919">
    <property type="entry name" value="Cadherin-like_sf"/>
</dbReference>
<dbReference type="SMART" id="SM00112">
    <property type="entry name" value="CA"/>
    <property type="match status" value="16"/>
</dbReference>
<dbReference type="InterPro" id="IPR050174">
    <property type="entry name" value="Protocadherin/Cadherin-CA"/>
</dbReference>
<evidence type="ECO:0000256" key="8">
    <source>
        <dbReference type="ARBA" id="ARBA00022889"/>
    </source>
</evidence>